<dbReference type="SFLD" id="SFLDS00019">
    <property type="entry name" value="Glutathione_Transferase_(cytos"/>
    <property type="match status" value="1"/>
</dbReference>
<dbReference type="AlphaFoldDB" id="A0A7J8BX98"/>
<dbReference type="Pfam" id="PF13417">
    <property type="entry name" value="GST_N_3"/>
    <property type="match status" value="1"/>
</dbReference>
<evidence type="ECO:0000313" key="2">
    <source>
        <dbReference type="EMBL" id="KAF6403467.1"/>
    </source>
</evidence>
<evidence type="ECO:0000259" key="1">
    <source>
        <dbReference type="PROSITE" id="PS50404"/>
    </source>
</evidence>
<dbReference type="PANTHER" id="PTHR43917:SF13">
    <property type="entry name" value="GLUTATHIONE S-TRANSFERASE THETA-4-RELATED"/>
    <property type="match status" value="1"/>
</dbReference>
<dbReference type="GO" id="GO:0006749">
    <property type="term" value="P:glutathione metabolic process"/>
    <property type="evidence" value="ECO:0007669"/>
    <property type="project" value="TreeGrafter"/>
</dbReference>
<accession>A0A7J8BX98</accession>
<dbReference type="InterPro" id="IPR040079">
    <property type="entry name" value="Glutathione_S-Trfase"/>
</dbReference>
<dbReference type="SUPFAM" id="SSF47616">
    <property type="entry name" value="GST C-terminal domain-like"/>
    <property type="match status" value="1"/>
</dbReference>
<dbReference type="Gene3D" id="3.40.30.10">
    <property type="entry name" value="Glutaredoxin"/>
    <property type="match status" value="1"/>
</dbReference>
<evidence type="ECO:0000313" key="3">
    <source>
        <dbReference type="Proteomes" id="UP000550707"/>
    </source>
</evidence>
<protein>
    <submittedName>
        <fullName evidence="2">Glutathione S-transferase theta 4</fullName>
    </submittedName>
</protein>
<dbReference type="InterPro" id="IPR036249">
    <property type="entry name" value="Thioredoxin-like_sf"/>
</dbReference>
<comment type="caution">
    <text evidence="2">The sequence shown here is derived from an EMBL/GenBank/DDBJ whole genome shotgun (WGS) entry which is preliminary data.</text>
</comment>
<keyword evidence="3" id="KW-1185">Reference proteome</keyword>
<proteinExistence type="predicted"/>
<dbReference type="Gene3D" id="1.20.1050.10">
    <property type="match status" value="2"/>
</dbReference>
<dbReference type="PANTHER" id="PTHR43917">
    <property type="match status" value="1"/>
</dbReference>
<reference evidence="2 3" key="1">
    <citation type="journal article" date="2020" name="Nature">
        <title>Six reference-quality genomes reveal evolution of bat adaptations.</title>
        <authorList>
            <person name="Jebb D."/>
            <person name="Huang Z."/>
            <person name="Pippel M."/>
            <person name="Hughes G.M."/>
            <person name="Lavrichenko K."/>
            <person name="Devanna P."/>
            <person name="Winkler S."/>
            <person name="Jermiin L.S."/>
            <person name="Skirmuntt E.C."/>
            <person name="Katzourakis A."/>
            <person name="Burkitt-Gray L."/>
            <person name="Ray D.A."/>
            <person name="Sullivan K.A.M."/>
            <person name="Roscito J.G."/>
            <person name="Kirilenko B.M."/>
            <person name="Davalos L.M."/>
            <person name="Corthals A.P."/>
            <person name="Power M.L."/>
            <person name="Jones G."/>
            <person name="Ransome R.D."/>
            <person name="Dechmann D.K.N."/>
            <person name="Locatelli A.G."/>
            <person name="Puechmaille S.J."/>
            <person name="Fedrigo O."/>
            <person name="Jarvis E.D."/>
            <person name="Hiller M."/>
            <person name="Vernes S.C."/>
            <person name="Myers E.W."/>
            <person name="Teeling E.C."/>
        </authorList>
    </citation>
    <scope>NUCLEOTIDE SEQUENCE [LARGE SCALE GENOMIC DNA]</scope>
    <source>
        <strain evidence="2">MMolMol1</strain>
        <tissue evidence="2">Muscle</tissue>
    </source>
</reference>
<dbReference type="InterPro" id="IPR004045">
    <property type="entry name" value="Glutathione_S-Trfase_N"/>
</dbReference>
<dbReference type="GO" id="GO:0005737">
    <property type="term" value="C:cytoplasm"/>
    <property type="evidence" value="ECO:0007669"/>
    <property type="project" value="TreeGrafter"/>
</dbReference>
<dbReference type="InterPro" id="IPR040075">
    <property type="entry name" value="GST_N_Theta"/>
</dbReference>
<dbReference type="CDD" id="cd03050">
    <property type="entry name" value="GST_N_Theta"/>
    <property type="match status" value="1"/>
</dbReference>
<dbReference type="InterPro" id="IPR051369">
    <property type="entry name" value="GST_Theta"/>
</dbReference>
<dbReference type="PROSITE" id="PS50404">
    <property type="entry name" value="GST_NTER"/>
    <property type="match status" value="1"/>
</dbReference>
<dbReference type="FunFam" id="3.40.30.10:FF:000196">
    <property type="entry name" value="Glutathione S-transferase theta-4"/>
    <property type="match status" value="1"/>
</dbReference>
<sequence length="182" mass="21129">MGIELYMDLLSASCRAVYIFAKKNGIPFDFQFVDLLKGHHHSKEYIEINPLRKLPSLKDGKFILSESVAILLYLCRKYSAPSYWYPPDLHTRARVDEFMAWQHTAIQVPMSKILWIKPMGGNHNVFLTSSKLAEWRMRVELTIGPTLISEAHTRLVKLAEWDSSVLDPSVKERICKMMQKFQ</sequence>
<name>A0A7J8BX98_MOLMO</name>
<dbReference type="EMBL" id="JACASF010000022">
    <property type="protein sequence ID" value="KAF6403467.1"/>
    <property type="molecule type" value="Genomic_DNA"/>
</dbReference>
<gene>
    <name evidence="2" type="ORF">HJG59_006041</name>
</gene>
<dbReference type="SUPFAM" id="SSF52833">
    <property type="entry name" value="Thioredoxin-like"/>
    <property type="match status" value="1"/>
</dbReference>
<dbReference type="GO" id="GO:0004364">
    <property type="term" value="F:glutathione transferase activity"/>
    <property type="evidence" value="ECO:0007669"/>
    <property type="project" value="TreeGrafter"/>
</dbReference>
<feature type="domain" description="GST N-terminal" evidence="1">
    <location>
        <begin position="1"/>
        <end position="82"/>
    </location>
</feature>
<organism evidence="2 3">
    <name type="scientific">Molossus molossus</name>
    <name type="common">Pallas' mastiff bat</name>
    <name type="synonym">Vespertilio molossus</name>
    <dbReference type="NCBI Taxonomy" id="27622"/>
    <lineage>
        <taxon>Eukaryota</taxon>
        <taxon>Metazoa</taxon>
        <taxon>Chordata</taxon>
        <taxon>Craniata</taxon>
        <taxon>Vertebrata</taxon>
        <taxon>Euteleostomi</taxon>
        <taxon>Mammalia</taxon>
        <taxon>Eutheria</taxon>
        <taxon>Laurasiatheria</taxon>
        <taxon>Chiroptera</taxon>
        <taxon>Yangochiroptera</taxon>
        <taxon>Molossidae</taxon>
        <taxon>Molossus</taxon>
    </lineage>
</organism>
<dbReference type="SFLD" id="SFLDG00358">
    <property type="entry name" value="Main_(cytGST)"/>
    <property type="match status" value="1"/>
</dbReference>
<dbReference type="InterPro" id="IPR036282">
    <property type="entry name" value="Glutathione-S-Trfase_C_sf"/>
</dbReference>
<dbReference type="Proteomes" id="UP000550707">
    <property type="component" value="Unassembled WGS sequence"/>
</dbReference>
<keyword evidence="2" id="KW-0808">Transferase</keyword>